<name>A0AAW2YUF7_9EUKA</name>
<dbReference type="Proteomes" id="UP001431209">
    <property type="component" value="Unassembled WGS sequence"/>
</dbReference>
<organism evidence="1 2">
    <name type="scientific">Acrasis kona</name>
    <dbReference type="NCBI Taxonomy" id="1008807"/>
    <lineage>
        <taxon>Eukaryota</taxon>
        <taxon>Discoba</taxon>
        <taxon>Heterolobosea</taxon>
        <taxon>Tetramitia</taxon>
        <taxon>Eutetramitia</taxon>
        <taxon>Acrasidae</taxon>
        <taxon>Acrasis</taxon>
    </lineage>
</organism>
<proteinExistence type="predicted"/>
<evidence type="ECO:0000313" key="1">
    <source>
        <dbReference type="EMBL" id="KAL0481076.1"/>
    </source>
</evidence>
<evidence type="ECO:0000313" key="2">
    <source>
        <dbReference type="Proteomes" id="UP001431209"/>
    </source>
</evidence>
<comment type="caution">
    <text evidence="1">The sequence shown here is derived from an EMBL/GenBank/DDBJ whole genome shotgun (WGS) entry which is preliminary data.</text>
</comment>
<sequence length="291" mass="34300">MYAKRDRRRPTKRQKISEEYVVPEIEWTCVLPKEIFSKILSFIGLDAWPVIITCKSFYFYMDTNLDHAKLLVAQLLNVNSTSLSLDDSVKWGRLFKTLTKNHMKGRIQPMVPQRQEDINHVRELKSNLESLLVHISFKKYCICNNIPNWMQVGTIFDKLELTTYENDCYADVLEVRAKWRLVCLTGKVILFTATYYYAGGTCEQKRFFNFNTSPSIDMKDFASEVTIDEESRKNVTLDVLKKYISICLAMTDLDCTEDRSGWRYYEENFDEMWKEKEEGNNLKNRYCGLSY</sequence>
<reference evidence="1 2" key="1">
    <citation type="submission" date="2024-03" db="EMBL/GenBank/DDBJ databases">
        <title>The Acrasis kona genome and developmental transcriptomes reveal deep origins of eukaryotic multicellular pathways.</title>
        <authorList>
            <person name="Sheikh S."/>
            <person name="Fu C.-J."/>
            <person name="Brown M.W."/>
            <person name="Baldauf S.L."/>
        </authorList>
    </citation>
    <scope>NUCLEOTIDE SEQUENCE [LARGE SCALE GENOMIC DNA]</scope>
    <source>
        <strain evidence="1 2">ATCC MYA-3509</strain>
    </source>
</reference>
<dbReference type="AlphaFoldDB" id="A0AAW2YUF7"/>
<accession>A0AAW2YUF7</accession>
<keyword evidence="2" id="KW-1185">Reference proteome</keyword>
<gene>
    <name evidence="1" type="ORF">AKO1_012854</name>
</gene>
<protein>
    <submittedName>
        <fullName evidence="1">Protoheme IX farnesyltransferase</fullName>
    </submittedName>
</protein>
<dbReference type="EMBL" id="JAOPGA020000730">
    <property type="protein sequence ID" value="KAL0481076.1"/>
    <property type="molecule type" value="Genomic_DNA"/>
</dbReference>